<dbReference type="GO" id="GO:0016525">
    <property type="term" value="P:negative regulation of angiogenesis"/>
    <property type="evidence" value="ECO:0007669"/>
    <property type="project" value="Ensembl"/>
</dbReference>
<keyword evidence="3" id="KW-0812">Transmembrane</keyword>
<accession>A0A286X7H9</accession>
<dbReference type="GO" id="GO:0001886">
    <property type="term" value="P:endothelial cell morphogenesis"/>
    <property type="evidence" value="ECO:0007669"/>
    <property type="project" value="Ensembl"/>
</dbReference>
<evidence type="ECO:0000256" key="6">
    <source>
        <dbReference type="ARBA" id="ARBA00023157"/>
    </source>
</evidence>
<gene>
    <name evidence="9" type="primary">TNMD</name>
</gene>
<dbReference type="PANTHER" id="PTHR14064">
    <property type="entry name" value="CHONDROMODULIN-RELATED"/>
    <property type="match status" value="1"/>
</dbReference>
<evidence type="ECO:0000256" key="4">
    <source>
        <dbReference type="ARBA" id="ARBA00022989"/>
    </source>
</evidence>
<dbReference type="SMART" id="SM01039">
    <property type="entry name" value="BRICHOS"/>
    <property type="match status" value="1"/>
</dbReference>
<dbReference type="InterPro" id="IPR007084">
    <property type="entry name" value="BRICHOS_dom"/>
</dbReference>
<evidence type="ECO:0000256" key="5">
    <source>
        <dbReference type="ARBA" id="ARBA00023136"/>
    </source>
</evidence>
<keyword evidence="7" id="KW-0325">Glycoprotein</keyword>
<keyword evidence="10" id="KW-1185">Reference proteome</keyword>
<keyword evidence="5" id="KW-0472">Membrane</keyword>
<evidence type="ECO:0000256" key="1">
    <source>
        <dbReference type="ARBA" id="ARBA00004167"/>
    </source>
</evidence>
<dbReference type="PANTHER" id="PTHR14064:SF3">
    <property type="entry name" value="TENOMODULIN"/>
    <property type="match status" value="1"/>
</dbReference>
<dbReference type="Proteomes" id="UP000005447">
    <property type="component" value="Unassembled WGS sequence"/>
</dbReference>
<reference evidence="9" key="3">
    <citation type="submission" date="2025-09" db="UniProtKB">
        <authorList>
            <consortium name="Ensembl"/>
        </authorList>
    </citation>
    <scope>IDENTIFICATION</scope>
    <source>
        <strain evidence="9">2N</strain>
    </source>
</reference>
<evidence type="ECO:0000313" key="10">
    <source>
        <dbReference type="Proteomes" id="UP000005447"/>
    </source>
</evidence>
<dbReference type="PROSITE" id="PS50869">
    <property type="entry name" value="BRICHOS"/>
    <property type="match status" value="1"/>
</dbReference>
<dbReference type="InParanoid" id="A0A286X7H9"/>
<evidence type="ECO:0000313" key="9">
    <source>
        <dbReference type="Ensembl" id="ENSCPOP00000021369.1"/>
    </source>
</evidence>
<dbReference type="VEuPathDB" id="HostDB:ENSCPOG00000039033"/>
<keyword evidence="4" id="KW-1133">Transmembrane helix</keyword>
<dbReference type="Ensembl" id="ENSCPOT00000033366.1">
    <property type="protein sequence ID" value="ENSCPOP00000021369.1"/>
    <property type="gene ID" value="ENSCPOG00000039033.1"/>
</dbReference>
<name>A0A286X7H9_CAVPO</name>
<dbReference type="GeneTree" id="ENSGT00480000042679"/>
<evidence type="ECO:0000256" key="7">
    <source>
        <dbReference type="ARBA" id="ARBA00023180"/>
    </source>
</evidence>
<dbReference type="STRING" id="10141.ENSCPOP00000021369"/>
<reference evidence="10" key="1">
    <citation type="journal article" date="2011" name="Nature">
        <title>A high-resolution map of human evolutionary constraint using 29 mammals.</title>
        <authorList>
            <person name="Lindblad-Toh K."/>
            <person name="Garber M."/>
            <person name="Zuk O."/>
            <person name="Lin M.F."/>
            <person name="Parker B.J."/>
            <person name="Washietl S."/>
            <person name="Kheradpour P."/>
            <person name="Ernst J."/>
            <person name="Jordan G."/>
            <person name="Mauceli E."/>
            <person name="Ward L.D."/>
            <person name="Lowe C.B."/>
            <person name="Holloway A.K."/>
            <person name="Clamp M."/>
            <person name="Gnerre S."/>
            <person name="Alfoldi J."/>
            <person name="Beal K."/>
            <person name="Chang J."/>
            <person name="Clawson H."/>
            <person name="Cuff J."/>
            <person name="Di Palma F."/>
            <person name="Fitzgerald S."/>
            <person name="Flicek P."/>
            <person name="Guttman M."/>
            <person name="Hubisz M.J."/>
            <person name="Jaffe D.B."/>
            <person name="Jungreis I."/>
            <person name="Kent W.J."/>
            <person name="Kostka D."/>
            <person name="Lara M."/>
            <person name="Martins A.L."/>
            <person name="Massingham T."/>
            <person name="Moltke I."/>
            <person name="Raney B.J."/>
            <person name="Rasmussen M.D."/>
            <person name="Robinson J."/>
            <person name="Stark A."/>
            <person name="Vilella A.J."/>
            <person name="Wen J."/>
            <person name="Xie X."/>
            <person name="Zody M.C."/>
            <person name="Baldwin J."/>
            <person name="Bloom T."/>
            <person name="Chin C.W."/>
            <person name="Heiman D."/>
            <person name="Nicol R."/>
            <person name="Nusbaum C."/>
            <person name="Young S."/>
            <person name="Wilkinson J."/>
            <person name="Worley K.C."/>
            <person name="Kovar C.L."/>
            <person name="Muzny D.M."/>
            <person name="Gibbs R.A."/>
            <person name="Cree A."/>
            <person name="Dihn H.H."/>
            <person name="Fowler G."/>
            <person name="Jhangiani S."/>
            <person name="Joshi V."/>
            <person name="Lee S."/>
            <person name="Lewis L.R."/>
            <person name="Nazareth L.V."/>
            <person name="Okwuonu G."/>
            <person name="Santibanez J."/>
            <person name="Warren W.C."/>
            <person name="Mardis E.R."/>
            <person name="Weinstock G.M."/>
            <person name="Wilson R.K."/>
            <person name="Delehaunty K."/>
            <person name="Dooling D."/>
            <person name="Fronik C."/>
            <person name="Fulton L."/>
            <person name="Fulton B."/>
            <person name="Graves T."/>
            <person name="Minx P."/>
            <person name="Sodergren E."/>
            <person name="Birney E."/>
            <person name="Margulies E.H."/>
            <person name="Herrero J."/>
            <person name="Green E.D."/>
            <person name="Haussler D."/>
            <person name="Siepel A."/>
            <person name="Goldman N."/>
            <person name="Pollard K.S."/>
            <person name="Pedersen J.S."/>
            <person name="Lander E.S."/>
            <person name="Kellis M."/>
        </authorList>
    </citation>
    <scope>NUCLEOTIDE SEQUENCE [LARGE SCALE GENOMIC DNA]</scope>
    <source>
        <strain evidence="10">2N</strain>
    </source>
</reference>
<dbReference type="FunCoup" id="A0A286X7H9">
    <property type="interactions" value="7"/>
</dbReference>
<sequence>MKGHNEYVRACFLLLSQTYDMEHTFYSNGEKKKIYMEIDPMTRTEIFRSGNGTEETLEVHDFKNGYTGIYFVGLQKCFIKTQIKVIPEFSESEVEIDENEEITTTFFEQSVIWVPAEKPIENRDFLKNSKILSVCDNVTMYWINPTLIAVSELQDFEEDGEDLHFPINGKKGIEQNEQWVVPQVKLEKSRHTRQANEEELPINDYTENGIEFDPMLDERGYCCIYCRRGNRYCRRVCEPLLGYYPYPYCYQGGRVICRVIMPCNWWVARMLGRV</sequence>
<evidence type="ECO:0000256" key="2">
    <source>
        <dbReference type="ARBA" id="ARBA00009898"/>
    </source>
</evidence>
<dbReference type="EMBL" id="AAKN02029075">
    <property type="status" value="NOT_ANNOTATED_CDS"/>
    <property type="molecule type" value="Genomic_DNA"/>
</dbReference>
<comment type="subcellular location">
    <subcellularLocation>
        <location evidence="1">Membrane</location>
        <topology evidence="1">Single-pass membrane protein</topology>
    </subcellularLocation>
</comment>
<protein>
    <submittedName>
        <fullName evidence="9">Tenomodulin</fullName>
    </submittedName>
</protein>
<dbReference type="AlphaFoldDB" id="A0A286X7H9"/>
<dbReference type="GO" id="GO:0001937">
    <property type="term" value="P:negative regulation of endothelial cell proliferation"/>
    <property type="evidence" value="ECO:0007669"/>
    <property type="project" value="Ensembl"/>
</dbReference>
<dbReference type="GO" id="GO:0016020">
    <property type="term" value="C:membrane"/>
    <property type="evidence" value="ECO:0007669"/>
    <property type="project" value="UniProtKB-SubCell"/>
</dbReference>
<dbReference type="Pfam" id="PF04089">
    <property type="entry name" value="BRICHOS"/>
    <property type="match status" value="1"/>
</dbReference>
<keyword evidence="6" id="KW-1015">Disulfide bond</keyword>
<dbReference type="InterPro" id="IPR043405">
    <property type="entry name" value="Chondromodulin/Tenomodulin"/>
</dbReference>
<dbReference type="eggNOG" id="ENOG502QPTP">
    <property type="taxonomic scope" value="Eukaryota"/>
</dbReference>
<feature type="domain" description="BRICHOS" evidence="8">
    <location>
        <begin position="50"/>
        <end position="143"/>
    </location>
</feature>
<organism evidence="9 10">
    <name type="scientific">Cavia porcellus</name>
    <name type="common">Guinea pig</name>
    <dbReference type="NCBI Taxonomy" id="10141"/>
    <lineage>
        <taxon>Eukaryota</taxon>
        <taxon>Metazoa</taxon>
        <taxon>Chordata</taxon>
        <taxon>Craniata</taxon>
        <taxon>Vertebrata</taxon>
        <taxon>Euteleostomi</taxon>
        <taxon>Mammalia</taxon>
        <taxon>Eutheria</taxon>
        <taxon>Euarchontoglires</taxon>
        <taxon>Glires</taxon>
        <taxon>Rodentia</taxon>
        <taxon>Hystricomorpha</taxon>
        <taxon>Caviidae</taxon>
        <taxon>Cavia</taxon>
    </lineage>
</organism>
<comment type="similarity">
    <text evidence="2">Belongs to the chondromodulin-1 family.</text>
</comment>
<dbReference type="OMA" id="TIYWIHP"/>
<proteinExistence type="inferred from homology"/>
<evidence type="ECO:0000259" key="8">
    <source>
        <dbReference type="PROSITE" id="PS50869"/>
    </source>
</evidence>
<evidence type="ECO:0000256" key="3">
    <source>
        <dbReference type="ARBA" id="ARBA00022692"/>
    </source>
</evidence>
<reference evidence="9" key="2">
    <citation type="submission" date="2025-08" db="UniProtKB">
        <authorList>
            <consortium name="Ensembl"/>
        </authorList>
    </citation>
    <scope>IDENTIFICATION</scope>
    <source>
        <strain evidence="9">2N</strain>
    </source>
</reference>